<protein>
    <submittedName>
        <fullName evidence="10">Chloramphenicol-sensitive protein RarD</fullName>
    </submittedName>
</protein>
<dbReference type="InterPro" id="IPR000620">
    <property type="entry name" value="EamA_dom"/>
</dbReference>
<evidence type="ECO:0000313" key="11">
    <source>
        <dbReference type="Proteomes" id="UP000285120"/>
    </source>
</evidence>
<dbReference type="InterPro" id="IPR037185">
    <property type="entry name" value="EmrE-like"/>
</dbReference>
<feature type="transmembrane region" description="Helical" evidence="8">
    <location>
        <begin position="183"/>
        <end position="201"/>
    </location>
</feature>
<evidence type="ECO:0000313" key="10">
    <source>
        <dbReference type="EMBL" id="RKD73338.1"/>
    </source>
</evidence>
<evidence type="ECO:0000256" key="7">
    <source>
        <dbReference type="ARBA" id="ARBA00023136"/>
    </source>
</evidence>
<evidence type="ECO:0000256" key="4">
    <source>
        <dbReference type="ARBA" id="ARBA00022475"/>
    </source>
</evidence>
<feature type="transmembrane region" description="Helical" evidence="8">
    <location>
        <begin position="216"/>
        <end position="235"/>
    </location>
</feature>
<evidence type="ECO:0000256" key="1">
    <source>
        <dbReference type="ARBA" id="ARBA00004651"/>
    </source>
</evidence>
<keyword evidence="6 8" id="KW-1133">Transmembrane helix</keyword>
<dbReference type="AlphaFoldDB" id="A0A419V488"/>
<feature type="transmembrane region" description="Helical" evidence="8">
    <location>
        <begin position="39"/>
        <end position="57"/>
    </location>
</feature>
<keyword evidence="5 8" id="KW-0812">Transmembrane</keyword>
<gene>
    <name evidence="10" type="ORF">ATL39_1630</name>
</gene>
<keyword evidence="3" id="KW-0813">Transport</keyword>
<feature type="domain" description="EamA" evidence="9">
    <location>
        <begin position="9"/>
        <end position="148"/>
    </location>
</feature>
<dbReference type="NCBIfam" id="TIGR00688">
    <property type="entry name" value="rarD"/>
    <property type="match status" value="1"/>
</dbReference>
<evidence type="ECO:0000256" key="5">
    <source>
        <dbReference type="ARBA" id="ARBA00022692"/>
    </source>
</evidence>
<feature type="transmembrane region" description="Helical" evidence="8">
    <location>
        <begin position="156"/>
        <end position="171"/>
    </location>
</feature>
<evidence type="ECO:0000256" key="8">
    <source>
        <dbReference type="SAM" id="Phobius"/>
    </source>
</evidence>
<comment type="subcellular location">
    <subcellularLocation>
        <location evidence="1">Cell membrane</location>
        <topology evidence="1">Multi-pass membrane protein</topology>
    </subcellularLocation>
</comment>
<proteinExistence type="inferred from homology"/>
<dbReference type="PANTHER" id="PTHR22911:SF137">
    <property type="entry name" value="SOLUTE CARRIER FAMILY 35 MEMBER G2-RELATED"/>
    <property type="match status" value="1"/>
</dbReference>
<reference evidence="10 11" key="1">
    <citation type="submission" date="2018-09" db="EMBL/GenBank/DDBJ databases">
        <title>Genomic Encyclopedia of Archaeal and Bacterial Type Strains, Phase II (KMG-II): from individual species to whole genera.</title>
        <authorList>
            <person name="Goeker M."/>
        </authorList>
    </citation>
    <scope>NUCLEOTIDE SEQUENCE [LARGE SCALE GENOMIC DNA]</scope>
    <source>
        <strain evidence="10 11">DSM 17008</strain>
    </source>
</reference>
<feature type="transmembrane region" description="Helical" evidence="8">
    <location>
        <begin position="132"/>
        <end position="150"/>
    </location>
</feature>
<dbReference type="InterPro" id="IPR004626">
    <property type="entry name" value="RarD"/>
</dbReference>
<feature type="transmembrane region" description="Helical" evidence="8">
    <location>
        <begin position="77"/>
        <end position="96"/>
    </location>
</feature>
<evidence type="ECO:0000256" key="2">
    <source>
        <dbReference type="ARBA" id="ARBA00007362"/>
    </source>
</evidence>
<dbReference type="EMBL" id="RAPK01000008">
    <property type="protein sequence ID" value="RKD73338.1"/>
    <property type="molecule type" value="Genomic_DNA"/>
</dbReference>
<dbReference type="SUPFAM" id="SSF103481">
    <property type="entry name" value="Multidrug resistance efflux transporter EmrE"/>
    <property type="match status" value="2"/>
</dbReference>
<feature type="transmembrane region" description="Helical" evidence="8">
    <location>
        <begin position="242"/>
        <end position="264"/>
    </location>
</feature>
<dbReference type="RefSeq" id="WP_245960952.1">
    <property type="nucleotide sequence ID" value="NZ_RAPK01000008.1"/>
</dbReference>
<organism evidence="10 11">
    <name type="scientific">Sinobaca qinghaiensis</name>
    <dbReference type="NCBI Taxonomy" id="342944"/>
    <lineage>
        <taxon>Bacteria</taxon>
        <taxon>Bacillati</taxon>
        <taxon>Bacillota</taxon>
        <taxon>Bacilli</taxon>
        <taxon>Bacillales</taxon>
        <taxon>Sporolactobacillaceae</taxon>
        <taxon>Sinobaca</taxon>
    </lineage>
</organism>
<dbReference type="Proteomes" id="UP000285120">
    <property type="component" value="Unassembled WGS sequence"/>
</dbReference>
<sequence length="307" mass="33684">MRENQQAAGVAFAGLAYLLWGFLPLYWKMLGGVPAGEVLAHRIVWSLIFMGGVLLVLKKIQPVGSEIIRIFKNKKSAAAITAAAVLISINWFIFIFAVNSDRVIEASLGYYINPLFNVVLATAFLKEKLTKAEGLAFFLAVGGVITLTFYYGYFPWAAIGLALSFGLYGLIKKTTPLSAWAGLTVETMIMVPFALLFLFAVQGDAGGVFRFSWEDHALLIGAGAATAVPLLLFAASSKRISFSLIGFLQYFAPTIMLLLGVFLFNEPFSLQQLTAFIIVWIGLIIFTVSRSRTSWKARKWNALGKPE</sequence>
<keyword evidence="4" id="KW-1003">Cell membrane</keyword>
<evidence type="ECO:0000256" key="6">
    <source>
        <dbReference type="ARBA" id="ARBA00022989"/>
    </source>
</evidence>
<keyword evidence="7 8" id="KW-0472">Membrane</keyword>
<dbReference type="Pfam" id="PF00892">
    <property type="entry name" value="EamA"/>
    <property type="match status" value="1"/>
</dbReference>
<feature type="transmembrane region" description="Helical" evidence="8">
    <location>
        <begin position="108"/>
        <end position="125"/>
    </location>
</feature>
<dbReference type="GO" id="GO:0005886">
    <property type="term" value="C:plasma membrane"/>
    <property type="evidence" value="ECO:0007669"/>
    <property type="project" value="UniProtKB-SubCell"/>
</dbReference>
<comment type="similarity">
    <text evidence="2">Belongs to the EamA transporter family.</text>
</comment>
<evidence type="ECO:0000256" key="3">
    <source>
        <dbReference type="ARBA" id="ARBA00022448"/>
    </source>
</evidence>
<dbReference type="PANTHER" id="PTHR22911">
    <property type="entry name" value="ACYL-MALONYL CONDENSING ENZYME-RELATED"/>
    <property type="match status" value="1"/>
</dbReference>
<feature type="transmembrane region" description="Helical" evidence="8">
    <location>
        <begin position="270"/>
        <end position="289"/>
    </location>
</feature>
<keyword evidence="11" id="KW-1185">Reference proteome</keyword>
<name>A0A419V488_9BACL</name>
<feature type="transmembrane region" description="Helical" evidence="8">
    <location>
        <begin position="7"/>
        <end position="27"/>
    </location>
</feature>
<accession>A0A419V488</accession>
<comment type="caution">
    <text evidence="10">The sequence shown here is derived from an EMBL/GenBank/DDBJ whole genome shotgun (WGS) entry which is preliminary data.</text>
</comment>
<evidence type="ECO:0000259" key="9">
    <source>
        <dbReference type="Pfam" id="PF00892"/>
    </source>
</evidence>